<dbReference type="SUPFAM" id="SSF46785">
    <property type="entry name" value="Winged helix' DNA-binding domain"/>
    <property type="match status" value="1"/>
</dbReference>
<feature type="domain" description="Transcription regulator PadR N-terminal" evidence="1">
    <location>
        <begin position="25"/>
        <end position="96"/>
    </location>
</feature>
<proteinExistence type="predicted"/>
<evidence type="ECO:0000313" key="3">
    <source>
        <dbReference type="Proteomes" id="UP000190105"/>
    </source>
</evidence>
<dbReference type="STRING" id="1147123.SAMN05443428_107127"/>
<sequence>MPSGENRNRQFPNKLNTTAIVKLFILHFLSERSCYGNEIIDMIEISLNYSWRPSPGMIYPLLRDMEDNLLIEGWWDEPDKKTKRHYKITDIGIKHYEKLKLLYKPLLDESLRIVDATLKTIYK</sequence>
<dbReference type="Pfam" id="PF03551">
    <property type="entry name" value="PadR"/>
    <property type="match status" value="1"/>
</dbReference>
<dbReference type="AlphaFoldDB" id="A0A1T4XC43"/>
<dbReference type="Gene3D" id="1.10.10.10">
    <property type="entry name" value="Winged helix-like DNA-binding domain superfamily/Winged helix DNA-binding domain"/>
    <property type="match status" value="1"/>
</dbReference>
<dbReference type="InterPro" id="IPR036388">
    <property type="entry name" value="WH-like_DNA-bd_sf"/>
</dbReference>
<gene>
    <name evidence="2" type="ORF">SAMN05443428_107127</name>
</gene>
<dbReference type="PANTHER" id="PTHR43252:SF5">
    <property type="entry name" value="TRANSCRIPTIONAL REGULATOR, PADR-LIKE FAMILY"/>
    <property type="match status" value="1"/>
</dbReference>
<evidence type="ECO:0000259" key="1">
    <source>
        <dbReference type="Pfam" id="PF03551"/>
    </source>
</evidence>
<evidence type="ECO:0000313" key="2">
    <source>
        <dbReference type="EMBL" id="SKA86718.1"/>
    </source>
</evidence>
<name>A0A1T4XC43_9CLOT</name>
<dbReference type="InterPro" id="IPR005149">
    <property type="entry name" value="Tscrpt_reg_PadR_N"/>
</dbReference>
<dbReference type="InterPro" id="IPR036390">
    <property type="entry name" value="WH_DNA-bd_sf"/>
</dbReference>
<dbReference type="Proteomes" id="UP000190105">
    <property type="component" value="Unassembled WGS sequence"/>
</dbReference>
<dbReference type="RefSeq" id="WP_078696267.1">
    <property type="nucleotide sequence ID" value="NZ_FUYH01000007.1"/>
</dbReference>
<keyword evidence="3" id="KW-1185">Reference proteome</keyword>
<organism evidence="2 3">
    <name type="scientific">Caloramator quimbayensis</name>
    <dbReference type="NCBI Taxonomy" id="1147123"/>
    <lineage>
        <taxon>Bacteria</taxon>
        <taxon>Bacillati</taxon>
        <taxon>Bacillota</taxon>
        <taxon>Clostridia</taxon>
        <taxon>Eubacteriales</taxon>
        <taxon>Clostridiaceae</taxon>
        <taxon>Caloramator</taxon>
    </lineage>
</organism>
<reference evidence="3" key="1">
    <citation type="submission" date="2017-02" db="EMBL/GenBank/DDBJ databases">
        <authorList>
            <person name="Varghese N."/>
            <person name="Submissions S."/>
        </authorList>
    </citation>
    <scope>NUCLEOTIDE SEQUENCE [LARGE SCALE GENOMIC DNA]</scope>
    <source>
        <strain evidence="3">USBA 833</strain>
    </source>
</reference>
<dbReference type="PANTHER" id="PTHR43252">
    <property type="entry name" value="TRANSCRIPTIONAL REGULATOR YQJI"/>
    <property type="match status" value="1"/>
</dbReference>
<dbReference type="EMBL" id="FUYH01000007">
    <property type="protein sequence ID" value="SKA86718.1"/>
    <property type="molecule type" value="Genomic_DNA"/>
</dbReference>
<dbReference type="OrthoDB" id="1683430at2"/>
<accession>A0A1T4XC43</accession>
<protein>
    <submittedName>
        <fullName evidence="2">Transcriptional regulator PadR-like family protein</fullName>
    </submittedName>
</protein>